<dbReference type="OrthoDB" id="4426339at2"/>
<dbReference type="RefSeq" id="WP_075735229.1">
    <property type="nucleotide sequence ID" value="NZ_CP009249.1"/>
</dbReference>
<evidence type="ECO:0008006" key="3">
    <source>
        <dbReference type="Google" id="ProtNLM"/>
    </source>
</evidence>
<organism evidence="1 2">
    <name type="scientific">Corynebacterium phocae</name>
    <dbReference type="NCBI Taxonomy" id="161895"/>
    <lineage>
        <taxon>Bacteria</taxon>
        <taxon>Bacillati</taxon>
        <taxon>Actinomycetota</taxon>
        <taxon>Actinomycetes</taxon>
        <taxon>Mycobacteriales</taxon>
        <taxon>Corynebacteriaceae</taxon>
        <taxon>Corynebacterium</taxon>
    </lineage>
</organism>
<evidence type="ECO:0000313" key="2">
    <source>
        <dbReference type="Proteomes" id="UP000185491"/>
    </source>
</evidence>
<evidence type="ECO:0000313" key="1">
    <source>
        <dbReference type="EMBL" id="APT93067.1"/>
    </source>
</evidence>
<proteinExistence type="predicted"/>
<reference evidence="1 2" key="1">
    <citation type="submission" date="2014-08" db="EMBL/GenBank/DDBJ databases">
        <title>Complete genome sequence of Corynebacterium phocae M408/89/1(T)(=DSM 44612(T)), isolated from the common seal (Phoca vitulina).</title>
        <authorList>
            <person name="Ruckert C."/>
            <person name="Albersmeier A."/>
            <person name="Winkler A."/>
            <person name="Kalinowski J."/>
        </authorList>
    </citation>
    <scope>NUCLEOTIDE SEQUENCE [LARGE SCALE GENOMIC DNA]</scope>
    <source>
        <strain evidence="1 2">M408/89/1</strain>
    </source>
</reference>
<keyword evidence="2" id="KW-1185">Reference proteome</keyword>
<accession>A0A1L7D4T1</accession>
<dbReference type="Proteomes" id="UP000185491">
    <property type="component" value="Chromosome"/>
</dbReference>
<dbReference type="Gene3D" id="3.40.50.720">
    <property type="entry name" value="NAD(P)-binding Rossmann-like Domain"/>
    <property type="match status" value="1"/>
</dbReference>
<dbReference type="KEGG" id="cpho:CPHO_09420"/>
<gene>
    <name evidence="1" type="ORF">CPHO_09420</name>
</gene>
<dbReference type="AlphaFoldDB" id="A0A1L7D4T1"/>
<sequence length="272" mass="29433">MTDSSIRLAPGVSFLAREVDLLQFGLDATRAGAISVEKAAAVAAALQLHPRTTTVSQLTGLLVTTGLTPAAAALLVGEFLDFGLWYQPPPPAAVEVVGKSPLAYSVFGALKSNGFAVRMRPHPIIEDDPRPIPVFAVDSLYQSHILAANAHRRQAIIIPVTGFDTRVVLGPLRKNKQGACPACFNLFRAEIDPRWDKLLQASENHWPELDPLVVTAAQIHVVALARFLTGAPLLPGSTPTRWMPGETQEIDVFGRNLQRFIEPHPRCLFCAG</sequence>
<dbReference type="EMBL" id="CP009249">
    <property type="protein sequence ID" value="APT93067.1"/>
    <property type="molecule type" value="Genomic_DNA"/>
</dbReference>
<name>A0A1L7D4T1_9CORY</name>
<protein>
    <recommendedName>
        <fullName evidence="3">TOMM leader peptide-binding protein</fullName>
    </recommendedName>
</protein>